<keyword evidence="3" id="KW-1185">Reference proteome</keyword>
<feature type="domain" description="Glycosyltransferase 2-like" evidence="1">
    <location>
        <begin position="7"/>
        <end position="176"/>
    </location>
</feature>
<dbReference type="AlphaFoldDB" id="A0A178MAF9"/>
<reference evidence="2 3" key="1">
    <citation type="submission" date="2016-04" db="EMBL/GenBank/DDBJ databases">
        <title>Chloroflexus islandicus sp. nov., a thermophilic filamentous anoxygenic phototrophic bacterium from geyser Strokkur (Iceland).</title>
        <authorList>
            <person name="Gaisin V.A."/>
            <person name="Kalashnikov A.M."/>
            <person name="Sukhacheva M.V."/>
            <person name="Grouzdev D.S."/>
            <person name="Ivanov T.M."/>
            <person name="Kuznetsov B."/>
            <person name="Gorlenko V.M."/>
        </authorList>
    </citation>
    <scope>NUCLEOTIDE SEQUENCE [LARGE SCALE GENOMIC DNA]</scope>
    <source>
        <strain evidence="3">isl-2</strain>
    </source>
</reference>
<dbReference type="GO" id="GO:0016740">
    <property type="term" value="F:transferase activity"/>
    <property type="evidence" value="ECO:0007669"/>
    <property type="project" value="UniProtKB-KW"/>
</dbReference>
<dbReference type="Pfam" id="PF00535">
    <property type="entry name" value="Glycos_transf_2"/>
    <property type="match status" value="1"/>
</dbReference>
<gene>
    <name evidence="2" type="ORF">A6A03_14125</name>
</gene>
<dbReference type="InterPro" id="IPR029044">
    <property type="entry name" value="Nucleotide-diphossugar_trans"/>
</dbReference>
<proteinExistence type="predicted"/>
<dbReference type="PANTHER" id="PTHR48090">
    <property type="entry name" value="UNDECAPRENYL-PHOSPHATE 4-DEOXY-4-FORMAMIDO-L-ARABINOSE TRANSFERASE-RELATED"/>
    <property type="match status" value="1"/>
</dbReference>
<protein>
    <submittedName>
        <fullName evidence="2">Glycosyl transferase</fullName>
    </submittedName>
</protein>
<dbReference type="STRING" id="1707952.A6A03_14125"/>
<dbReference type="EMBL" id="LWQS01000052">
    <property type="protein sequence ID" value="OAN45761.1"/>
    <property type="molecule type" value="Genomic_DNA"/>
</dbReference>
<dbReference type="InterPro" id="IPR001173">
    <property type="entry name" value="Glyco_trans_2-like"/>
</dbReference>
<dbReference type="Proteomes" id="UP000078287">
    <property type="component" value="Unassembled WGS sequence"/>
</dbReference>
<accession>A0A178MAF9</accession>
<dbReference type="InterPro" id="IPR050256">
    <property type="entry name" value="Glycosyltransferase_2"/>
</dbReference>
<dbReference type="Gene3D" id="3.90.550.10">
    <property type="entry name" value="Spore Coat Polysaccharide Biosynthesis Protein SpsA, Chain A"/>
    <property type="match status" value="1"/>
</dbReference>
<dbReference type="PANTHER" id="PTHR48090:SF7">
    <property type="entry name" value="RFBJ PROTEIN"/>
    <property type="match status" value="1"/>
</dbReference>
<comment type="caution">
    <text evidence="2">The sequence shown here is derived from an EMBL/GenBank/DDBJ whole genome shotgun (WGS) entry which is preliminary data.</text>
</comment>
<evidence type="ECO:0000259" key="1">
    <source>
        <dbReference type="Pfam" id="PF00535"/>
    </source>
</evidence>
<dbReference type="OrthoDB" id="9810303at2"/>
<dbReference type="CDD" id="cd04179">
    <property type="entry name" value="DPM_DPG-synthase_like"/>
    <property type="match status" value="1"/>
</dbReference>
<evidence type="ECO:0000313" key="2">
    <source>
        <dbReference type="EMBL" id="OAN45761.1"/>
    </source>
</evidence>
<dbReference type="SUPFAM" id="SSF53448">
    <property type="entry name" value="Nucleotide-diphospho-sugar transferases"/>
    <property type="match status" value="1"/>
</dbReference>
<evidence type="ECO:0000313" key="3">
    <source>
        <dbReference type="Proteomes" id="UP000078287"/>
    </source>
</evidence>
<sequence>MTGYDISIVIPCYNEAEGMDAMRERLTQALATLRERGRIQLVLVNDGSRDGTGELLEQTFGGWPDTVIAHHATNRGLGAALRTGFAHATGDVIVTCDSDGTYPFSEIPALLDRLTPDVDLVTASPYHAGGGIENVPAYRVFISKSASLCYRVLVNPRIHTYTALFRACRREVIERVTTSADGFLMVTEWLVEALLSGYRIAEYPTTLRVRQYGQSKARVWQITKTHLRYMAGILRRRLGAQPRTKALPRSH</sequence>
<name>A0A178MAF9_9CHLR</name>
<keyword evidence="2" id="KW-0808">Transferase</keyword>
<dbReference type="RefSeq" id="WP_066787273.1">
    <property type="nucleotide sequence ID" value="NZ_LWQS01000052.1"/>
</dbReference>
<organism evidence="2 3">
    <name type="scientific">Chloroflexus islandicus</name>
    <dbReference type="NCBI Taxonomy" id="1707952"/>
    <lineage>
        <taxon>Bacteria</taxon>
        <taxon>Bacillati</taxon>
        <taxon>Chloroflexota</taxon>
        <taxon>Chloroflexia</taxon>
        <taxon>Chloroflexales</taxon>
        <taxon>Chloroflexineae</taxon>
        <taxon>Chloroflexaceae</taxon>
        <taxon>Chloroflexus</taxon>
    </lineage>
</organism>